<reference evidence="2 3" key="1">
    <citation type="submission" date="2023-08" db="EMBL/GenBank/DDBJ databases">
        <title>The draft genome sequence of Paracraurococcus sp. LOR1-02.</title>
        <authorList>
            <person name="Kingkaew E."/>
            <person name="Tanasupawat S."/>
        </authorList>
    </citation>
    <scope>NUCLEOTIDE SEQUENCE [LARGE SCALE GENOMIC DNA]</scope>
    <source>
        <strain evidence="2 3">LOR1-02</strain>
    </source>
</reference>
<organism evidence="2 3">
    <name type="scientific">Paracraurococcus lichenis</name>
    <dbReference type="NCBI Taxonomy" id="3064888"/>
    <lineage>
        <taxon>Bacteria</taxon>
        <taxon>Pseudomonadati</taxon>
        <taxon>Pseudomonadota</taxon>
        <taxon>Alphaproteobacteria</taxon>
        <taxon>Acetobacterales</taxon>
        <taxon>Roseomonadaceae</taxon>
        <taxon>Paracraurococcus</taxon>
    </lineage>
</organism>
<evidence type="ECO:0000313" key="2">
    <source>
        <dbReference type="EMBL" id="MDO9713495.1"/>
    </source>
</evidence>
<keyword evidence="1" id="KW-1133">Transmembrane helix</keyword>
<proteinExistence type="predicted"/>
<name>A0ABT9EBS8_9PROT</name>
<dbReference type="Proteomes" id="UP001243009">
    <property type="component" value="Unassembled WGS sequence"/>
</dbReference>
<protein>
    <submittedName>
        <fullName evidence="2">Uncharacterized protein</fullName>
    </submittedName>
</protein>
<evidence type="ECO:0000256" key="1">
    <source>
        <dbReference type="SAM" id="Phobius"/>
    </source>
</evidence>
<sequence>MIEQQARGRPARGGILAPFLLATISKLYAVGNICIARYLVKYLKRGHFSYRLVGFPDIASVSRV</sequence>
<keyword evidence="1" id="KW-0812">Transmembrane</keyword>
<evidence type="ECO:0000313" key="3">
    <source>
        <dbReference type="Proteomes" id="UP001243009"/>
    </source>
</evidence>
<keyword evidence="1" id="KW-0472">Membrane</keyword>
<dbReference type="RefSeq" id="WP_305108351.1">
    <property type="nucleotide sequence ID" value="NZ_JAUTWS010000094.1"/>
</dbReference>
<feature type="transmembrane region" description="Helical" evidence="1">
    <location>
        <begin position="15"/>
        <end position="40"/>
    </location>
</feature>
<keyword evidence="3" id="KW-1185">Reference proteome</keyword>
<gene>
    <name evidence="2" type="ORF">Q7A36_34540</name>
</gene>
<comment type="caution">
    <text evidence="2">The sequence shown here is derived from an EMBL/GenBank/DDBJ whole genome shotgun (WGS) entry which is preliminary data.</text>
</comment>
<dbReference type="EMBL" id="JAUTWS010000094">
    <property type="protein sequence ID" value="MDO9713495.1"/>
    <property type="molecule type" value="Genomic_DNA"/>
</dbReference>
<feature type="non-terminal residue" evidence="2">
    <location>
        <position position="64"/>
    </location>
</feature>
<accession>A0ABT9EBS8</accession>